<feature type="compositionally biased region" description="Basic and acidic residues" evidence="1">
    <location>
        <begin position="77"/>
        <end position="90"/>
    </location>
</feature>
<organism evidence="2">
    <name type="scientific">Arundo donax</name>
    <name type="common">Giant reed</name>
    <name type="synonym">Donax arundinaceus</name>
    <dbReference type="NCBI Taxonomy" id="35708"/>
    <lineage>
        <taxon>Eukaryota</taxon>
        <taxon>Viridiplantae</taxon>
        <taxon>Streptophyta</taxon>
        <taxon>Embryophyta</taxon>
        <taxon>Tracheophyta</taxon>
        <taxon>Spermatophyta</taxon>
        <taxon>Magnoliopsida</taxon>
        <taxon>Liliopsida</taxon>
        <taxon>Poales</taxon>
        <taxon>Poaceae</taxon>
        <taxon>PACMAD clade</taxon>
        <taxon>Arundinoideae</taxon>
        <taxon>Arundineae</taxon>
        <taxon>Arundo</taxon>
    </lineage>
</organism>
<sequence>MHEDGMSENQVYQLLREIELVDESGDYIWEENLEIDEETMVYKEDEDEMNPNHEVNLPDDILPHFENINIQQIMDGRISRGEVHQKKDENANNNEKSGGVRDDKEHENLEEELGKKNKKLKKWGPMIDERKSLRL</sequence>
<feature type="region of interest" description="Disordered" evidence="1">
    <location>
        <begin position="76"/>
        <end position="121"/>
    </location>
</feature>
<reference evidence="2" key="1">
    <citation type="submission" date="2014-09" db="EMBL/GenBank/DDBJ databases">
        <authorList>
            <person name="Magalhaes I.L.F."/>
            <person name="Oliveira U."/>
            <person name="Santos F.R."/>
            <person name="Vidigal T.H.D.A."/>
            <person name="Brescovit A.D."/>
            <person name="Santos A.J."/>
        </authorList>
    </citation>
    <scope>NUCLEOTIDE SEQUENCE</scope>
    <source>
        <tissue evidence="2">Shoot tissue taken approximately 20 cm above the soil surface</tissue>
    </source>
</reference>
<evidence type="ECO:0000313" key="2">
    <source>
        <dbReference type="EMBL" id="JAD39354.1"/>
    </source>
</evidence>
<accession>A0A0A8ZIW5</accession>
<dbReference type="AlphaFoldDB" id="A0A0A8ZIW5"/>
<protein>
    <submittedName>
        <fullName evidence="2">Uncharacterized protein</fullName>
    </submittedName>
</protein>
<dbReference type="EMBL" id="GBRH01258541">
    <property type="protein sequence ID" value="JAD39354.1"/>
    <property type="molecule type" value="Transcribed_RNA"/>
</dbReference>
<reference evidence="2" key="2">
    <citation type="journal article" date="2015" name="Data Brief">
        <title>Shoot transcriptome of the giant reed, Arundo donax.</title>
        <authorList>
            <person name="Barrero R.A."/>
            <person name="Guerrero F.D."/>
            <person name="Moolhuijzen P."/>
            <person name="Goolsby J.A."/>
            <person name="Tidwell J."/>
            <person name="Bellgard S.E."/>
            <person name="Bellgard M.I."/>
        </authorList>
    </citation>
    <scope>NUCLEOTIDE SEQUENCE</scope>
    <source>
        <tissue evidence="2">Shoot tissue taken approximately 20 cm above the soil surface</tissue>
    </source>
</reference>
<proteinExistence type="predicted"/>
<feature type="compositionally biased region" description="Basic and acidic residues" evidence="1">
    <location>
        <begin position="98"/>
        <end position="115"/>
    </location>
</feature>
<name>A0A0A8ZIW5_ARUDO</name>
<evidence type="ECO:0000256" key="1">
    <source>
        <dbReference type="SAM" id="MobiDB-lite"/>
    </source>
</evidence>